<dbReference type="Proteomes" id="UP000006727">
    <property type="component" value="Chromosome 8"/>
</dbReference>
<proteinExistence type="predicted"/>
<dbReference type="EMBL" id="ABEU02000008">
    <property type="protein sequence ID" value="PNR49613.1"/>
    <property type="molecule type" value="Genomic_DNA"/>
</dbReference>
<gene>
    <name evidence="1" type="ORF">PHYPA_011509</name>
</gene>
<dbReference type="EnsemblPlants" id="Pp3c8_14020V3.1">
    <property type="protein sequence ID" value="PAC:32964787.CDS.1"/>
    <property type="gene ID" value="Pp3c8_14020"/>
</dbReference>
<dbReference type="AlphaFoldDB" id="A9T8N5"/>
<dbReference type="HOGENOM" id="CLU_1963329_0_0_1"/>
<dbReference type="PaxDb" id="3218-PP1S184_90V6.1"/>
<protein>
    <submittedName>
        <fullName evidence="1 2">Uncharacterized protein</fullName>
    </submittedName>
</protein>
<dbReference type="Gramene" id="Pp3c8_14020V3.1">
    <property type="protein sequence ID" value="PAC:32964787.CDS.1"/>
    <property type="gene ID" value="Pp3c8_14020"/>
</dbReference>
<accession>A9T8N5</accession>
<reference evidence="2" key="3">
    <citation type="submission" date="2020-12" db="UniProtKB">
        <authorList>
            <consortium name="EnsemblPlants"/>
        </authorList>
    </citation>
    <scope>IDENTIFICATION</scope>
</reference>
<sequence>MMGGSARQLTAWGKSPKPKLLCFGSDPQSFAVSVKSLRLNKRSADLDKKRYFGCGRRSCRRARRDFKFGDVGAHPRFKSMLHARFERIPLKAPSEDIFGAFGEIRARERNPLIRSLAHRKASSHEDPR</sequence>
<organism evidence="1">
    <name type="scientific">Physcomitrium patens</name>
    <name type="common">Spreading-leaved earth moss</name>
    <name type="synonym">Physcomitrella patens</name>
    <dbReference type="NCBI Taxonomy" id="3218"/>
    <lineage>
        <taxon>Eukaryota</taxon>
        <taxon>Viridiplantae</taxon>
        <taxon>Streptophyta</taxon>
        <taxon>Embryophyta</taxon>
        <taxon>Bryophyta</taxon>
        <taxon>Bryophytina</taxon>
        <taxon>Bryopsida</taxon>
        <taxon>Funariidae</taxon>
        <taxon>Funariales</taxon>
        <taxon>Funariaceae</taxon>
        <taxon>Physcomitrium</taxon>
    </lineage>
</organism>
<reference evidence="1 3" key="1">
    <citation type="journal article" date="2008" name="Science">
        <title>The Physcomitrella genome reveals evolutionary insights into the conquest of land by plants.</title>
        <authorList>
            <person name="Rensing S."/>
            <person name="Lang D."/>
            <person name="Zimmer A."/>
            <person name="Terry A."/>
            <person name="Salamov A."/>
            <person name="Shapiro H."/>
            <person name="Nishiyama T."/>
            <person name="Perroud P.-F."/>
            <person name="Lindquist E."/>
            <person name="Kamisugi Y."/>
            <person name="Tanahashi T."/>
            <person name="Sakakibara K."/>
            <person name="Fujita T."/>
            <person name="Oishi K."/>
            <person name="Shin-I T."/>
            <person name="Kuroki Y."/>
            <person name="Toyoda A."/>
            <person name="Suzuki Y."/>
            <person name="Hashimoto A."/>
            <person name="Yamaguchi K."/>
            <person name="Sugano A."/>
            <person name="Kohara Y."/>
            <person name="Fujiyama A."/>
            <person name="Anterola A."/>
            <person name="Aoki S."/>
            <person name="Ashton N."/>
            <person name="Barbazuk W.B."/>
            <person name="Barker E."/>
            <person name="Bennetzen J."/>
            <person name="Bezanilla M."/>
            <person name="Blankenship R."/>
            <person name="Cho S.H."/>
            <person name="Dutcher S."/>
            <person name="Estelle M."/>
            <person name="Fawcett J.A."/>
            <person name="Gundlach H."/>
            <person name="Hanada K."/>
            <person name="Heyl A."/>
            <person name="Hicks K.A."/>
            <person name="Hugh J."/>
            <person name="Lohr M."/>
            <person name="Mayer K."/>
            <person name="Melkozernov A."/>
            <person name="Murata T."/>
            <person name="Nelson D."/>
            <person name="Pils B."/>
            <person name="Prigge M."/>
            <person name="Reiss B."/>
            <person name="Renner T."/>
            <person name="Rombauts S."/>
            <person name="Rushton P."/>
            <person name="Sanderfoot A."/>
            <person name="Schween G."/>
            <person name="Shiu S.-H."/>
            <person name="Stueber K."/>
            <person name="Theodoulou F.L."/>
            <person name="Tu H."/>
            <person name="Van de Peer Y."/>
            <person name="Verrier P.J."/>
            <person name="Waters E."/>
            <person name="Wood A."/>
            <person name="Yang L."/>
            <person name="Cove D."/>
            <person name="Cuming A."/>
            <person name="Hasebe M."/>
            <person name="Lucas S."/>
            <person name="Mishler D.B."/>
            <person name="Reski R."/>
            <person name="Grigoriev I."/>
            <person name="Quatrano R.S."/>
            <person name="Boore J.L."/>
        </authorList>
    </citation>
    <scope>NUCLEOTIDE SEQUENCE [LARGE SCALE GENOMIC DNA]</scope>
    <source>
        <strain evidence="2 3">cv. Gransden 2004</strain>
    </source>
</reference>
<name>A9T8N5_PHYPA</name>
<evidence type="ECO:0000313" key="2">
    <source>
        <dbReference type="EnsemblPlants" id="PAC:32964787.CDS.1"/>
    </source>
</evidence>
<keyword evidence="3" id="KW-1185">Reference proteome</keyword>
<reference evidence="1 3" key="2">
    <citation type="journal article" date="2018" name="Plant J.">
        <title>The Physcomitrella patens chromosome-scale assembly reveals moss genome structure and evolution.</title>
        <authorList>
            <person name="Lang D."/>
            <person name="Ullrich K.K."/>
            <person name="Murat F."/>
            <person name="Fuchs J."/>
            <person name="Jenkins J."/>
            <person name="Haas F.B."/>
            <person name="Piednoel M."/>
            <person name="Gundlach H."/>
            <person name="Van Bel M."/>
            <person name="Meyberg R."/>
            <person name="Vives C."/>
            <person name="Morata J."/>
            <person name="Symeonidi A."/>
            <person name="Hiss M."/>
            <person name="Muchero W."/>
            <person name="Kamisugi Y."/>
            <person name="Saleh O."/>
            <person name="Blanc G."/>
            <person name="Decker E.L."/>
            <person name="van Gessel N."/>
            <person name="Grimwood J."/>
            <person name="Hayes R.D."/>
            <person name="Graham S.W."/>
            <person name="Gunter L.E."/>
            <person name="McDaniel S.F."/>
            <person name="Hoernstein S.N.W."/>
            <person name="Larsson A."/>
            <person name="Li F.W."/>
            <person name="Perroud P.F."/>
            <person name="Phillips J."/>
            <person name="Ranjan P."/>
            <person name="Rokshar D.S."/>
            <person name="Rothfels C.J."/>
            <person name="Schneider L."/>
            <person name="Shu S."/>
            <person name="Stevenson D.W."/>
            <person name="Thummler F."/>
            <person name="Tillich M."/>
            <person name="Villarreal Aguilar J.C."/>
            <person name="Widiez T."/>
            <person name="Wong G.K."/>
            <person name="Wymore A."/>
            <person name="Zhang Y."/>
            <person name="Zimmer A.D."/>
            <person name="Quatrano R.S."/>
            <person name="Mayer K.F.X."/>
            <person name="Goodstein D."/>
            <person name="Casacuberta J.M."/>
            <person name="Vandepoele K."/>
            <person name="Reski R."/>
            <person name="Cuming A.C."/>
            <person name="Tuskan G.A."/>
            <person name="Maumus F."/>
            <person name="Salse J."/>
            <person name="Schmutz J."/>
            <person name="Rensing S.A."/>
        </authorList>
    </citation>
    <scope>NUCLEOTIDE SEQUENCE [LARGE SCALE GENOMIC DNA]</scope>
    <source>
        <strain evidence="2 3">cv. Gransden 2004</strain>
    </source>
</reference>
<evidence type="ECO:0000313" key="3">
    <source>
        <dbReference type="Proteomes" id="UP000006727"/>
    </source>
</evidence>
<evidence type="ECO:0000313" key="1">
    <source>
        <dbReference type="EMBL" id="PNR49613.1"/>
    </source>
</evidence>
<dbReference type="InParanoid" id="A9T8N5"/>